<gene>
    <name evidence="3" type="ORF">ACFSYC_14755</name>
</gene>
<name>A0ABW5XQ89_9SPHI</name>
<dbReference type="PANTHER" id="PTHR37302">
    <property type="entry name" value="SLR1116 PROTEIN"/>
    <property type="match status" value="1"/>
</dbReference>
<keyword evidence="4" id="KW-1185">Reference proteome</keyword>
<dbReference type="EMBL" id="JBHUON010000019">
    <property type="protein sequence ID" value="MFD2865959.1"/>
    <property type="molecule type" value="Genomic_DNA"/>
</dbReference>
<comment type="caution">
    <text evidence="3">The sequence shown here is derived from an EMBL/GenBank/DDBJ whole genome shotgun (WGS) entry which is preliminary data.</text>
</comment>
<reference evidence="4" key="1">
    <citation type="journal article" date="2019" name="Int. J. Syst. Evol. Microbiol.">
        <title>The Global Catalogue of Microorganisms (GCM) 10K type strain sequencing project: providing services to taxonomists for standard genome sequencing and annotation.</title>
        <authorList>
            <consortium name="The Broad Institute Genomics Platform"/>
            <consortium name="The Broad Institute Genome Sequencing Center for Infectious Disease"/>
            <person name="Wu L."/>
            <person name="Ma J."/>
        </authorList>
    </citation>
    <scope>NUCLEOTIDE SEQUENCE [LARGE SCALE GENOMIC DNA]</scope>
    <source>
        <strain evidence="4">KCTC 52232</strain>
    </source>
</reference>
<evidence type="ECO:0000256" key="2">
    <source>
        <dbReference type="ARBA" id="ARBA00022723"/>
    </source>
</evidence>
<dbReference type="Pfam" id="PF05163">
    <property type="entry name" value="DinB"/>
    <property type="match status" value="1"/>
</dbReference>
<dbReference type="Proteomes" id="UP001597601">
    <property type="component" value="Unassembled WGS sequence"/>
</dbReference>
<dbReference type="RefSeq" id="WP_377129173.1">
    <property type="nucleotide sequence ID" value="NZ_JBHUHN010000001.1"/>
</dbReference>
<comment type="similarity">
    <text evidence="1">Belongs to the DinB family.</text>
</comment>
<dbReference type="Gene3D" id="1.20.120.450">
    <property type="entry name" value="dinb family like domain"/>
    <property type="match status" value="1"/>
</dbReference>
<evidence type="ECO:0000313" key="3">
    <source>
        <dbReference type="EMBL" id="MFD2865959.1"/>
    </source>
</evidence>
<sequence>MRDYFKPLFEYNRYVNTQIAQSIISSSQPQKALDLMGHLLTAEQVWIRRLKGEHKIDIVLWPKWPATIFVELIDGNHKLWTDYLDTITDDYIKNQYINYQNFQGKEFTMRVSDVITHVINHGTHTRAQIGVHLRHNGVEGLPITDFSYYKTTITA</sequence>
<evidence type="ECO:0000313" key="4">
    <source>
        <dbReference type="Proteomes" id="UP001597601"/>
    </source>
</evidence>
<organism evidence="3 4">
    <name type="scientific">Mucilaginibacter antarcticus</name>
    <dbReference type="NCBI Taxonomy" id="1855725"/>
    <lineage>
        <taxon>Bacteria</taxon>
        <taxon>Pseudomonadati</taxon>
        <taxon>Bacteroidota</taxon>
        <taxon>Sphingobacteriia</taxon>
        <taxon>Sphingobacteriales</taxon>
        <taxon>Sphingobacteriaceae</taxon>
        <taxon>Mucilaginibacter</taxon>
    </lineage>
</organism>
<accession>A0ABW5XQ89</accession>
<dbReference type="InterPro" id="IPR007837">
    <property type="entry name" value="DinB"/>
</dbReference>
<protein>
    <submittedName>
        <fullName evidence="3">DinB family protein</fullName>
    </submittedName>
</protein>
<evidence type="ECO:0000256" key="1">
    <source>
        <dbReference type="ARBA" id="ARBA00008635"/>
    </source>
</evidence>
<dbReference type="SUPFAM" id="SSF109854">
    <property type="entry name" value="DinB/YfiT-like putative metalloenzymes"/>
    <property type="match status" value="1"/>
</dbReference>
<proteinExistence type="inferred from homology"/>
<dbReference type="PANTHER" id="PTHR37302:SF3">
    <property type="entry name" value="DAMAGE-INDUCIBLE PROTEIN DINB"/>
    <property type="match status" value="1"/>
</dbReference>
<keyword evidence="2" id="KW-0479">Metal-binding</keyword>
<dbReference type="InterPro" id="IPR034660">
    <property type="entry name" value="DinB/YfiT-like"/>
</dbReference>